<dbReference type="EMBL" id="OX465078">
    <property type="protein sequence ID" value="CAI9273271.1"/>
    <property type="molecule type" value="Genomic_DNA"/>
</dbReference>
<evidence type="ECO:0000313" key="1">
    <source>
        <dbReference type="EMBL" id="CAI9273271.1"/>
    </source>
</evidence>
<dbReference type="AlphaFoldDB" id="A0AA35YG11"/>
<protein>
    <submittedName>
        <fullName evidence="1">Uncharacterized protein</fullName>
    </submittedName>
</protein>
<reference evidence="1" key="1">
    <citation type="submission" date="2023-04" db="EMBL/GenBank/DDBJ databases">
        <authorList>
            <person name="Vijverberg K."/>
            <person name="Xiong W."/>
            <person name="Schranz E."/>
        </authorList>
    </citation>
    <scope>NUCLEOTIDE SEQUENCE</scope>
</reference>
<gene>
    <name evidence="1" type="ORF">LSALG_LOCUS13430</name>
</gene>
<keyword evidence="2" id="KW-1185">Reference proteome</keyword>
<accession>A0AA35YG11</accession>
<sequence>MVYGLMKEEILLGSCFHVFHGDTRLRKTKHVCMACCKQKNPAKLIEKERFFQDCLDATFHENSSNQVEGRSFQ</sequence>
<organism evidence="1 2">
    <name type="scientific">Lactuca saligna</name>
    <name type="common">Willowleaf lettuce</name>
    <dbReference type="NCBI Taxonomy" id="75948"/>
    <lineage>
        <taxon>Eukaryota</taxon>
        <taxon>Viridiplantae</taxon>
        <taxon>Streptophyta</taxon>
        <taxon>Embryophyta</taxon>
        <taxon>Tracheophyta</taxon>
        <taxon>Spermatophyta</taxon>
        <taxon>Magnoliopsida</taxon>
        <taxon>eudicotyledons</taxon>
        <taxon>Gunneridae</taxon>
        <taxon>Pentapetalae</taxon>
        <taxon>asterids</taxon>
        <taxon>campanulids</taxon>
        <taxon>Asterales</taxon>
        <taxon>Asteraceae</taxon>
        <taxon>Cichorioideae</taxon>
        <taxon>Cichorieae</taxon>
        <taxon>Lactucinae</taxon>
        <taxon>Lactuca</taxon>
    </lineage>
</organism>
<dbReference type="Proteomes" id="UP001177003">
    <property type="component" value="Chromosome 2"/>
</dbReference>
<proteinExistence type="predicted"/>
<name>A0AA35YG11_LACSI</name>
<evidence type="ECO:0000313" key="2">
    <source>
        <dbReference type="Proteomes" id="UP001177003"/>
    </source>
</evidence>